<dbReference type="PROSITE" id="PS51007">
    <property type="entry name" value="CYTC"/>
    <property type="match status" value="2"/>
</dbReference>
<keyword evidence="4 5" id="KW-0408">Iron</keyword>
<dbReference type="PANTHER" id="PTHR30600">
    <property type="entry name" value="CYTOCHROME C PEROXIDASE-RELATED"/>
    <property type="match status" value="1"/>
</dbReference>
<keyword evidence="10" id="KW-1185">Reference proteome</keyword>
<accession>A0A918S1Y4</accession>
<dbReference type="GO" id="GO:0020037">
    <property type="term" value="F:heme binding"/>
    <property type="evidence" value="ECO:0007669"/>
    <property type="project" value="InterPro"/>
</dbReference>
<gene>
    <name evidence="9" type="ORF">GCM10008090_29640</name>
</gene>
<dbReference type="Pfam" id="PF13205">
    <property type="entry name" value="Big_5"/>
    <property type="match status" value="1"/>
</dbReference>
<keyword evidence="3 7" id="KW-0732">Signal</keyword>
<evidence type="ECO:0000256" key="5">
    <source>
        <dbReference type="PROSITE-ProRule" id="PRU00433"/>
    </source>
</evidence>
<feature type="signal peptide" evidence="7">
    <location>
        <begin position="1"/>
        <end position="31"/>
    </location>
</feature>
<dbReference type="RefSeq" id="WP_189402486.1">
    <property type="nucleotide sequence ID" value="NZ_BMXA01000006.1"/>
</dbReference>
<dbReference type="GO" id="GO:0046872">
    <property type="term" value="F:metal ion binding"/>
    <property type="evidence" value="ECO:0007669"/>
    <property type="project" value="UniProtKB-KW"/>
</dbReference>
<comment type="caution">
    <text evidence="9">The sequence shown here is derived from an EMBL/GenBank/DDBJ whole genome shotgun (WGS) entry which is preliminary data.</text>
</comment>
<dbReference type="InterPro" id="IPR015943">
    <property type="entry name" value="WD40/YVTN_repeat-like_dom_sf"/>
</dbReference>
<dbReference type="EMBL" id="BMXA01000006">
    <property type="protein sequence ID" value="GHA17981.1"/>
    <property type="molecule type" value="Genomic_DNA"/>
</dbReference>
<proteinExistence type="predicted"/>
<evidence type="ECO:0000313" key="9">
    <source>
        <dbReference type="EMBL" id="GHA17981.1"/>
    </source>
</evidence>
<evidence type="ECO:0000313" key="10">
    <source>
        <dbReference type="Proteomes" id="UP000614811"/>
    </source>
</evidence>
<keyword evidence="2 5" id="KW-0479">Metal-binding</keyword>
<dbReference type="InterPro" id="IPR032812">
    <property type="entry name" value="SbsA_Ig"/>
</dbReference>
<dbReference type="InterPro" id="IPR051395">
    <property type="entry name" value="Cytochrome_c_Peroxidase/MauG"/>
</dbReference>
<sequence>MLLQVENTLRACRTLAVCLTLSLVLNATAFAADYPENRDYGTQGDFLAKRGTAFGRTADLGVVGPLLVNLPEGPGSTSDGIPYRSEDTVWDITDLTNPVMIRSLTCDNCYLGQPIGAHATVTRFDETRGYLYTRNGNPAEDGDWMTYDPAGVDSNNQAVSRNLYTRGREPFAYTLMFSPYFAHSFWNYGNAPGRLQQIRNADVLGDSTQDPDEYWLGEVVVEWDHLAETGVTGFGSWLGNLFVMASDQMSTGMAIYDMAGVRDGQRPRLLSVFNPTRTEPDGNRIGIGGYWVEPYGTNKMVWAARERVGLLPERHYPAIYVVDFSDPESPFLSCEIYFDQDQQSPHDGDASSDPMYVNFQDQYAFVDHFRVDLERCETAYADGQIDSTEFDQIVVRYNDIQNSCDGSQYFRPLGQVGIFGGYDWWETQAKIRVSGGELELNRWHTNQSGQGFNPLWRTPSGDYVITSRDMSVGDVLTNSATSQTYTITDLQRDESINEQGMCFYVIHDEPDTRPPFVSGHRPTANQTNYPIDGYIHLHIPETLRSESMVNALQVQELDASGNPVASVSFRHQFTHTGTWSIWPNAYLKQDTSYRVSVDGVQDFMGNTLSPYSFIFTTGNELPTNPDPDPGDDTPAPSFPGTPYMPRQSSQLTCDDESQTNNVWAVNPDNDSVTIVDTSLDSTSFELSVVDQQELYLDYQNPTSATRIGAYVAITYRADDKVVFHDADTTYPVFAIDTGHGSQPVAAIEHGGDLLVATYGTGEVIRIDVASQQIIQRLEVGPTPKAMAMFNDRLLVTREISADQYGEVYDLRVGQELTLQRRIRINKVTVPDDIDHGSGVPNILSSIVINSDGTRAYVSAIKANTDRGLFRNGLPLDDDNTVRPMLVEIDLVNHRDANTQPSSRAGTVDFDNAADPTFVTYLVDGTTRVVAMQGNNLVFAENAQNNTAAQFLTGGAPQAMCATVRQLYVKNLTTRSVSAIDVAGFIHDGRNQPRIVTINTVQDELFTETEKRGKQVFYHASMPAMGPEGYISCSGCHVDSGDDGRVWDMTALGEGLRNTLSLNGAMGTRFGALHWSSNFDEVQDFELQIEQLNKGVGLIDGVTFFGQSPLDEQTRGRSADLDALADYLASLGKRSVARSPHRTYTGQLTDAAQRGQAVFAAQGCASCHSGSAYRDGLSHDVGTIKSGSGSRLGGVLTSIRTPSLIELWQSAPYFHDGSAATLQDVLSAGSHAVNLTSDERADLIQFLLSIDRDLYIDDDQPFTP</sequence>
<dbReference type="SUPFAM" id="SSF46626">
    <property type="entry name" value="Cytochrome c"/>
    <property type="match status" value="2"/>
</dbReference>
<dbReference type="Proteomes" id="UP000614811">
    <property type="component" value="Unassembled WGS sequence"/>
</dbReference>
<dbReference type="SUPFAM" id="SSF50998">
    <property type="entry name" value="Quinoprotein alcohol dehydrogenase-like"/>
    <property type="match status" value="1"/>
</dbReference>
<feature type="chain" id="PRO_5037157515" description="Cytochrome c domain-containing protein" evidence="7">
    <location>
        <begin position="32"/>
        <end position="1263"/>
    </location>
</feature>
<evidence type="ECO:0000256" key="1">
    <source>
        <dbReference type="ARBA" id="ARBA00022617"/>
    </source>
</evidence>
<feature type="domain" description="Cytochrome c" evidence="8">
    <location>
        <begin position="1149"/>
        <end position="1250"/>
    </location>
</feature>
<evidence type="ECO:0000256" key="3">
    <source>
        <dbReference type="ARBA" id="ARBA00022729"/>
    </source>
</evidence>
<dbReference type="InterPro" id="IPR009056">
    <property type="entry name" value="Cyt_c-like_dom"/>
</dbReference>
<dbReference type="Gene3D" id="1.10.760.10">
    <property type="entry name" value="Cytochrome c-like domain"/>
    <property type="match status" value="2"/>
</dbReference>
<dbReference type="GO" id="GO:0004130">
    <property type="term" value="F:cytochrome-c peroxidase activity"/>
    <property type="evidence" value="ECO:0007669"/>
    <property type="project" value="TreeGrafter"/>
</dbReference>
<evidence type="ECO:0000256" key="4">
    <source>
        <dbReference type="ARBA" id="ARBA00023004"/>
    </source>
</evidence>
<dbReference type="GO" id="GO:0009055">
    <property type="term" value="F:electron transfer activity"/>
    <property type="evidence" value="ECO:0007669"/>
    <property type="project" value="InterPro"/>
</dbReference>
<dbReference type="AlphaFoldDB" id="A0A918S1Y4"/>
<protein>
    <recommendedName>
        <fullName evidence="8">Cytochrome c domain-containing protein</fullName>
    </recommendedName>
</protein>
<feature type="region of interest" description="Disordered" evidence="6">
    <location>
        <begin position="619"/>
        <end position="652"/>
    </location>
</feature>
<dbReference type="InterPro" id="IPR011047">
    <property type="entry name" value="Quinoprotein_ADH-like_sf"/>
</dbReference>
<dbReference type="Gene3D" id="2.130.10.10">
    <property type="entry name" value="YVTN repeat-like/Quinoprotein amine dehydrogenase"/>
    <property type="match status" value="1"/>
</dbReference>
<name>A0A918S1Y4_9GAMM</name>
<organism evidence="9 10">
    <name type="scientific">Arenicella chitinivorans</name>
    <dbReference type="NCBI Taxonomy" id="1329800"/>
    <lineage>
        <taxon>Bacteria</taxon>
        <taxon>Pseudomonadati</taxon>
        <taxon>Pseudomonadota</taxon>
        <taxon>Gammaproteobacteria</taxon>
        <taxon>Arenicellales</taxon>
        <taxon>Arenicellaceae</taxon>
        <taxon>Arenicella</taxon>
    </lineage>
</organism>
<evidence type="ECO:0000256" key="2">
    <source>
        <dbReference type="ARBA" id="ARBA00022723"/>
    </source>
</evidence>
<feature type="domain" description="Cytochrome c" evidence="8">
    <location>
        <begin position="1007"/>
        <end position="1131"/>
    </location>
</feature>
<evidence type="ECO:0000256" key="7">
    <source>
        <dbReference type="SAM" id="SignalP"/>
    </source>
</evidence>
<dbReference type="InterPro" id="IPR036909">
    <property type="entry name" value="Cyt_c-like_dom_sf"/>
</dbReference>
<keyword evidence="1 5" id="KW-0349">Heme</keyword>
<evidence type="ECO:0000256" key="6">
    <source>
        <dbReference type="SAM" id="MobiDB-lite"/>
    </source>
</evidence>
<reference evidence="9" key="1">
    <citation type="journal article" date="2014" name="Int. J. Syst. Evol. Microbiol.">
        <title>Complete genome sequence of Corynebacterium casei LMG S-19264T (=DSM 44701T), isolated from a smear-ripened cheese.</title>
        <authorList>
            <consortium name="US DOE Joint Genome Institute (JGI-PGF)"/>
            <person name="Walter F."/>
            <person name="Albersmeier A."/>
            <person name="Kalinowski J."/>
            <person name="Ruckert C."/>
        </authorList>
    </citation>
    <scope>NUCLEOTIDE SEQUENCE</scope>
    <source>
        <strain evidence="9">KCTC 12711</strain>
    </source>
</reference>
<reference evidence="9" key="2">
    <citation type="submission" date="2020-09" db="EMBL/GenBank/DDBJ databases">
        <authorList>
            <person name="Sun Q."/>
            <person name="Kim S."/>
        </authorList>
    </citation>
    <scope>NUCLEOTIDE SEQUENCE</scope>
    <source>
        <strain evidence="9">KCTC 12711</strain>
    </source>
</reference>
<evidence type="ECO:0000259" key="8">
    <source>
        <dbReference type="PROSITE" id="PS51007"/>
    </source>
</evidence>